<dbReference type="RefSeq" id="WP_139826713.1">
    <property type="nucleotide sequence ID" value="NZ_AP022576.1"/>
</dbReference>
<keyword evidence="2" id="KW-1185">Reference proteome</keyword>
<dbReference type="Proteomes" id="UP000193010">
    <property type="component" value="Unassembled WGS sequence"/>
</dbReference>
<dbReference type="EMBL" id="LQOV01000007">
    <property type="protein sequence ID" value="ORV55040.1"/>
    <property type="molecule type" value="Genomic_DNA"/>
</dbReference>
<name>A0A1X1UE09_MYCFL</name>
<dbReference type="OrthoDB" id="4762448at2"/>
<proteinExistence type="predicted"/>
<gene>
    <name evidence="1" type="ORF">AWC05_14325</name>
</gene>
<dbReference type="AlphaFoldDB" id="A0A1X1UE09"/>
<sequence length="218" mass="23517">MTALLAEGVKDDDIFLDLIDAALNVWGETHNDWPALQRVLESGASVWRVADDRVSLTEVVSDEAQSTFNAATSTADEATKELREAWSNAFGRNGNPSDAWDHAIKAIEDILIPVVVPNNSKATLSNVIGELGGQQGTQWGMILPGSDQSHDVSPLVAMLRLMWPNHDRHGGGASGPKRTPSLEEGRAVVTLAATIVQWHREGWVVQKRRPLGAAITGS</sequence>
<accession>A0A1X1UE09</accession>
<evidence type="ECO:0000313" key="1">
    <source>
        <dbReference type="EMBL" id="ORV55040.1"/>
    </source>
</evidence>
<protein>
    <submittedName>
        <fullName evidence="1">Uncharacterized protein</fullName>
    </submittedName>
</protein>
<evidence type="ECO:0000313" key="2">
    <source>
        <dbReference type="Proteomes" id="UP000193010"/>
    </source>
</evidence>
<comment type="caution">
    <text evidence="1">The sequence shown here is derived from an EMBL/GenBank/DDBJ whole genome shotgun (WGS) entry which is preliminary data.</text>
</comment>
<organism evidence="1 2">
    <name type="scientific">Mycobacterium florentinum</name>
    <dbReference type="NCBI Taxonomy" id="292462"/>
    <lineage>
        <taxon>Bacteria</taxon>
        <taxon>Bacillati</taxon>
        <taxon>Actinomycetota</taxon>
        <taxon>Actinomycetes</taxon>
        <taxon>Mycobacteriales</taxon>
        <taxon>Mycobacteriaceae</taxon>
        <taxon>Mycobacterium</taxon>
        <taxon>Mycobacterium simiae complex</taxon>
    </lineage>
</organism>
<reference evidence="1 2" key="1">
    <citation type="submission" date="2016-01" db="EMBL/GenBank/DDBJ databases">
        <title>The new phylogeny of the genus Mycobacterium.</title>
        <authorList>
            <person name="Tarcisio F."/>
            <person name="Conor M."/>
            <person name="Antonella G."/>
            <person name="Elisabetta G."/>
            <person name="Giulia F.S."/>
            <person name="Sara T."/>
            <person name="Anna F."/>
            <person name="Clotilde B."/>
            <person name="Roberto B."/>
            <person name="Veronica D.S."/>
            <person name="Fabio R."/>
            <person name="Monica P."/>
            <person name="Olivier J."/>
            <person name="Enrico T."/>
            <person name="Nicola S."/>
        </authorList>
    </citation>
    <scope>NUCLEOTIDE SEQUENCE [LARGE SCALE GENOMIC DNA]</scope>
    <source>
        <strain evidence="1 2">DSM 44852</strain>
    </source>
</reference>